<evidence type="ECO:0000256" key="4">
    <source>
        <dbReference type="ARBA" id="ARBA00022989"/>
    </source>
</evidence>
<keyword evidence="7" id="KW-1185">Reference proteome</keyword>
<dbReference type="PANTHER" id="PTHR12668:SF43">
    <property type="entry name" value="TRANSMEMBRANE PROTEIN 14 HOMOLOG"/>
    <property type="match status" value="1"/>
</dbReference>
<comment type="similarity">
    <text evidence="2">Belongs to the TMEM14 family.</text>
</comment>
<dbReference type="WBParaSite" id="TMUE_1000002521.1">
    <property type="protein sequence ID" value="TMUE_1000002521.1"/>
    <property type="gene ID" value="WBGene00295435"/>
</dbReference>
<comment type="subcellular location">
    <subcellularLocation>
        <location evidence="1">Membrane</location>
    </subcellularLocation>
</comment>
<dbReference type="AlphaFoldDB" id="A0A5S6Q5I6"/>
<dbReference type="Gene3D" id="6.10.250.1330">
    <property type="match status" value="1"/>
</dbReference>
<sequence>MSKYDLVGFAYAASIAFGGVLGYVRAGSVPSLASGLIFGILAGYGAYKSGLKPSDYTVMLVTTGLLTVIMGARFYRTHKMFPAGVIAGLSAGMFGRSLYHQLQ</sequence>
<evidence type="ECO:0000256" key="2">
    <source>
        <dbReference type="ARBA" id="ARBA00007590"/>
    </source>
</evidence>
<keyword evidence="3 6" id="KW-0812">Transmembrane</keyword>
<evidence type="ECO:0000256" key="5">
    <source>
        <dbReference type="ARBA" id="ARBA00023136"/>
    </source>
</evidence>
<accession>A0A5S6Q5I6</accession>
<dbReference type="GO" id="GO:0070453">
    <property type="term" value="P:regulation of heme biosynthetic process"/>
    <property type="evidence" value="ECO:0007669"/>
    <property type="project" value="TreeGrafter"/>
</dbReference>
<evidence type="ECO:0000256" key="3">
    <source>
        <dbReference type="ARBA" id="ARBA00022692"/>
    </source>
</evidence>
<dbReference type="GO" id="GO:0031966">
    <property type="term" value="C:mitochondrial membrane"/>
    <property type="evidence" value="ECO:0007669"/>
    <property type="project" value="TreeGrafter"/>
</dbReference>
<dbReference type="InterPro" id="IPR044890">
    <property type="entry name" value="TMEM14_sf"/>
</dbReference>
<dbReference type="PANTHER" id="PTHR12668">
    <property type="entry name" value="TRANSMEMBRANE PROTEIN 14, 15"/>
    <property type="match status" value="1"/>
</dbReference>
<keyword evidence="4 6" id="KW-1133">Transmembrane helix</keyword>
<keyword evidence="5 6" id="KW-0472">Membrane</keyword>
<dbReference type="InterPro" id="IPR005349">
    <property type="entry name" value="TMEM14"/>
</dbReference>
<dbReference type="STRING" id="70415.A0A5S6Q5I6"/>
<dbReference type="Gene3D" id="1.10.10.1740">
    <property type="entry name" value="Transmembrane protein 14-like"/>
    <property type="match status" value="1"/>
</dbReference>
<dbReference type="Pfam" id="PF03647">
    <property type="entry name" value="Tmemb_14"/>
    <property type="match status" value="1"/>
</dbReference>
<feature type="transmembrane region" description="Helical" evidence="6">
    <location>
        <begin position="56"/>
        <end position="75"/>
    </location>
</feature>
<proteinExistence type="inferred from homology"/>
<evidence type="ECO:0000256" key="1">
    <source>
        <dbReference type="ARBA" id="ARBA00004370"/>
    </source>
</evidence>
<dbReference type="Proteomes" id="UP000046395">
    <property type="component" value="Unassembled WGS sequence"/>
</dbReference>
<organism evidence="7 8">
    <name type="scientific">Trichuris muris</name>
    <name type="common">Mouse whipworm</name>
    <dbReference type="NCBI Taxonomy" id="70415"/>
    <lineage>
        <taxon>Eukaryota</taxon>
        <taxon>Metazoa</taxon>
        <taxon>Ecdysozoa</taxon>
        <taxon>Nematoda</taxon>
        <taxon>Enoplea</taxon>
        <taxon>Dorylaimia</taxon>
        <taxon>Trichinellida</taxon>
        <taxon>Trichuridae</taxon>
        <taxon>Trichuris</taxon>
    </lineage>
</organism>
<evidence type="ECO:0000313" key="8">
    <source>
        <dbReference type="WBParaSite" id="TMUE_1000002521.1"/>
    </source>
</evidence>
<evidence type="ECO:0000256" key="6">
    <source>
        <dbReference type="SAM" id="Phobius"/>
    </source>
</evidence>
<protein>
    <submittedName>
        <fullName evidence="8">Transmembrane protein 14C</fullName>
    </submittedName>
</protein>
<name>A0A5S6Q5I6_TRIMR</name>
<evidence type="ECO:0000313" key="7">
    <source>
        <dbReference type="Proteomes" id="UP000046395"/>
    </source>
</evidence>
<reference evidence="8" key="1">
    <citation type="submission" date="2019-12" db="UniProtKB">
        <authorList>
            <consortium name="WormBaseParasite"/>
        </authorList>
    </citation>
    <scope>IDENTIFICATION</scope>
</reference>